<dbReference type="InterPro" id="IPR056336">
    <property type="entry name" value="YVC1_C"/>
</dbReference>
<evidence type="ECO:0000256" key="1">
    <source>
        <dbReference type="SAM" id="Coils"/>
    </source>
</evidence>
<dbReference type="HOGENOM" id="CLU_014123_0_0_1"/>
<dbReference type="GO" id="GO:1990816">
    <property type="term" value="C:vacuole-mitochondrion membrane contact site"/>
    <property type="evidence" value="ECO:0007669"/>
    <property type="project" value="EnsemblFungi"/>
</dbReference>
<feature type="transmembrane region" description="Helical" evidence="2">
    <location>
        <begin position="238"/>
        <end position="258"/>
    </location>
</feature>
<feature type="transmembrane region" description="Helical" evidence="2">
    <location>
        <begin position="410"/>
        <end position="429"/>
    </location>
</feature>
<gene>
    <name evidence="5" type="primary">KNAG0I01090</name>
    <name evidence="5" type="ordered locus">KNAG_0I01090</name>
</gene>
<feature type="transmembrane region" description="Helical" evidence="2">
    <location>
        <begin position="297"/>
        <end position="320"/>
    </location>
</feature>
<sequence length="684" mass="79141">MTDSSDPEFTASLLPFSQADCTIERAGSIVFDPPTSRQNLCIAVNLKYIIDKTIPLAIDIHKVTCENSAVITDDIVQLAYEACGGNANDKSSLLKYRSVIIFALLNVYKWYEALSIQELHSFDLYQVRAAAAQQLCKIVIDREETRDLHFTFLQLLLRRYSINENDEDSEHLNSLELATDLHCTIVIGCSGFQRCLKWIWRGWIIQSRLDPKTFIKDETVSSLRFLDHFNPDRIKTPMYQNILQLVFCVIFLILYTLVVNGKHSKAVEPLDFTEVVFYLFTFGHISSEISKFYYIGYAYFSFWTCFNDIMYSIICISMYLRFVCFSPMKTTYPPEYWDRISYRILSCAAPFVWSRLLLYLESQRFVGIMLVVLKHMMTESLVFFVLLFLITVGFLQGFLGLDSSDGERNITVPILVNLIITVLGAGSFATFENFVPPYAGVLYYGYCFIVSVILLNILIALYSNAYQKVVDNADEEYMALMSQKALRYIRAPDEDVYVSPFNLIELLMVPVMKVLDKRSQRALSHFVMTFLYAPMLLFVSFKEIGEARRIKYNRMKRLPDDANESDTIWDLTDGYVDNHDNIFSTDNRSGIHATQKKNRESLSMQRQAERLDINFLVPEGWFKKVKTIIEEKDVDPLEKFTENLQRSVDERLDSTDQKIEQLIKTIDQLSNMLKELKGQKEEAH</sequence>
<feature type="domain" description="YVC1 N-terminal linker helical" evidence="3">
    <location>
        <begin position="42"/>
        <end position="229"/>
    </location>
</feature>
<dbReference type="eggNOG" id="ENOG502QTER">
    <property type="taxonomic scope" value="Eukaryota"/>
</dbReference>
<dbReference type="InterPro" id="IPR056337">
    <property type="entry name" value="LHD_YVC1"/>
</dbReference>
<dbReference type="PANTHER" id="PTHR35859:SF1">
    <property type="entry name" value="NONSELECTIVE CATION CHANNEL PROTEIN"/>
    <property type="match status" value="1"/>
</dbReference>
<feature type="transmembrane region" description="Helical" evidence="2">
    <location>
        <begin position="381"/>
        <end position="398"/>
    </location>
</feature>
<evidence type="ECO:0000256" key="2">
    <source>
        <dbReference type="SAM" id="Phobius"/>
    </source>
</evidence>
<dbReference type="GO" id="GO:0005227">
    <property type="term" value="F:calcium-activated cation channel activity"/>
    <property type="evidence" value="ECO:0007669"/>
    <property type="project" value="EnsemblFungi"/>
</dbReference>
<dbReference type="GO" id="GO:0097553">
    <property type="term" value="P:calcium ion transmembrane import into cytosol"/>
    <property type="evidence" value="ECO:0007669"/>
    <property type="project" value="EnsemblFungi"/>
</dbReference>
<evidence type="ECO:0000313" key="6">
    <source>
        <dbReference type="Proteomes" id="UP000006310"/>
    </source>
</evidence>
<reference evidence="5 6" key="1">
    <citation type="journal article" date="2011" name="Proc. Natl. Acad. Sci. U.S.A.">
        <title>Evolutionary erosion of yeast sex chromosomes by mating-type switching accidents.</title>
        <authorList>
            <person name="Gordon J.L."/>
            <person name="Armisen D."/>
            <person name="Proux-Wera E."/>
            <person name="Oheigeartaigh S.S."/>
            <person name="Byrne K.P."/>
            <person name="Wolfe K.H."/>
        </authorList>
    </citation>
    <scope>NUCLEOTIDE SEQUENCE [LARGE SCALE GENOMIC DNA]</scope>
    <source>
        <strain evidence="6">ATCC MYA-139 / BCRC 22969 / CBS 8797 / CCRC 22969 / KCTC 17520 / NBRC 10181 / NCYC 3082</strain>
    </source>
</reference>
<dbReference type="GO" id="GO:0005267">
    <property type="term" value="F:potassium channel activity"/>
    <property type="evidence" value="ECO:0007669"/>
    <property type="project" value="EnsemblFungi"/>
</dbReference>
<keyword evidence="6" id="KW-1185">Reference proteome</keyword>
<dbReference type="Pfam" id="PF23317">
    <property type="entry name" value="YVC1_C"/>
    <property type="match status" value="1"/>
</dbReference>
<feature type="domain" description="Calcium channel YVC1-like C-terminal transmembrane" evidence="4">
    <location>
        <begin position="253"/>
        <end position="538"/>
    </location>
</feature>
<dbReference type="GeneID" id="34527643"/>
<reference evidence="6" key="2">
    <citation type="submission" date="2012-08" db="EMBL/GenBank/DDBJ databases">
        <title>Genome sequence of Kazachstania naganishii.</title>
        <authorList>
            <person name="Gordon J.L."/>
            <person name="Armisen D."/>
            <person name="Proux-Wera E."/>
            <person name="OhEigeartaigh S.S."/>
            <person name="Byrne K.P."/>
            <person name="Wolfe K.H."/>
        </authorList>
    </citation>
    <scope>NUCLEOTIDE SEQUENCE [LARGE SCALE GENOMIC DNA]</scope>
    <source>
        <strain evidence="6">ATCC MYA-139 / BCRC 22969 / CBS 8797 / CCRC 22969 / KCTC 17520 / NBRC 10181 / NCYC 3082</strain>
    </source>
</reference>
<evidence type="ECO:0000259" key="4">
    <source>
        <dbReference type="Pfam" id="PF23317"/>
    </source>
</evidence>
<dbReference type="PANTHER" id="PTHR35859">
    <property type="entry name" value="NONSELECTIVE CATION CHANNEL PROTEIN"/>
    <property type="match status" value="1"/>
</dbReference>
<dbReference type="STRING" id="1071383.J7RAJ7"/>
<dbReference type="GO" id="GO:0005272">
    <property type="term" value="F:sodium channel activity"/>
    <property type="evidence" value="ECO:0007669"/>
    <property type="project" value="EnsemblFungi"/>
</dbReference>
<feature type="transmembrane region" description="Helical" evidence="2">
    <location>
        <begin position="441"/>
        <end position="462"/>
    </location>
</feature>
<dbReference type="Proteomes" id="UP000006310">
    <property type="component" value="Chromosome 9"/>
</dbReference>
<keyword evidence="2" id="KW-1133">Transmembrane helix</keyword>
<dbReference type="GO" id="GO:0000329">
    <property type="term" value="C:fungal-type vacuole membrane"/>
    <property type="evidence" value="ECO:0007669"/>
    <property type="project" value="EnsemblFungi"/>
</dbReference>
<proteinExistence type="predicted"/>
<keyword evidence="2" id="KW-0472">Membrane</keyword>
<feature type="transmembrane region" description="Helical" evidence="2">
    <location>
        <begin position="522"/>
        <end position="541"/>
    </location>
</feature>
<dbReference type="InterPro" id="IPR052971">
    <property type="entry name" value="TRP_calcium_channel"/>
</dbReference>
<organism evidence="5 6">
    <name type="scientific">Huiozyma naganishii (strain ATCC MYA-139 / BCRC 22969 / CBS 8797 / KCTC 17520 / NBRC 10181 / NCYC 3082 / Yp74L-3)</name>
    <name type="common">Yeast</name>
    <name type="synonym">Kazachstania naganishii</name>
    <dbReference type="NCBI Taxonomy" id="1071383"/>
    <lineage>
        <taxon>Eukaryota</taxon>
        <taxon>Fungi</taxon>
        <taxon>Dikarya</taxon>
        <taxon>Ascomycota</taxon>
        <taxon>Saccharomycotina</taxon>
        <taxon>Saccharomycetes</taxon>
        <taxon>Saccharomycetales</taxon>
        <taxon>Saccharomycetaceae</taxon>
        <taxon>Huiozyma</taxon>
    </lineage>
</organism>
<dbReference type="RefSeq" id="XP_022466145.1">
    <property type="nucleotide sequence ID" value="XM_022609783.1"/>
</dbReference>
<dbReference type="AlphaFoldDB" id="J7RAJ7"/>
<dbReference type="OMA" id="FWTCFND"/>
<dbReference type="EMBL" id="HE978322">
    <property type="protein sequence ID" value="CCK71900.1"/>
    <property type="molecule type" value="Genomic_DNA"/>
</dbReference>
<evidence type="ECO:0000259" key="3">
    <source>
        <dbReference type="Pfam" id="PF23190"/>
    </source>
</evidence>
<evidence type="ECO:0000313" key="5">
    <source>
        <dbReference type="EMBL" id="CCK71900.1"/>
    </source>
</evidence>
<dbReference type="KEGG" id="kng:KNAG_0I01090"/>
<dbReference type="GO" id="GO:0030003">
    <property type="term" value="P:intracellular monoatomic cation homeostasis"/>
    <property type="evidence" value="ECO:0007669"/>
    <property type="project" value="EnsemblFungi"/>
</dbReference>
<keyword evidence="2" id="KW-0812">Transmembrane</keyword>
<accession>J7RAJ7</accession>
<evidence type="ECO:0008006" key="7">
    <source>
        <dbReference type="Google" id="ProtNLM"/>
    </source>
</evidence>
<dbReference type="GO" id="GO:0005262">
    <property type="term" value="F:calcium channel activity"/>
    <property type="evidence" value="ECO:0007669"/>
    <property type="project" value="EnsemblFungi"/>
</dbReference>
<dbReference type="GO" id="GO:0005244">
    <property type="term" value="F:voltage-gated monoatomic ion channel activity"/>
    <property type="evidence" value="ECO:0007669"/>
    <property type="project" value="EnsemblFungi"/>
</dbReference>
<dbReference type="Pfam" id="PF23190">
    <property type="entry name" value="LHD_TRPY1"/>
    <property type="match status" value="1"/>
</dbReference>
<feature type="coiled-coil region" evidence="1">
    <location>
        <begin position="652"/>
        <end position="679"/>
    </location>
</feature>
<keyword evidence="1" id="KW-0175">Coiled coil</keyword>
<feature type="transmembrane region" description="Helical" evidence="2">
    <location>
        <begin position="340"/>
        <end position="360"/>
    </location>
</feature>
<name>J7RAJ7_HUIN7</name>
<protein>
    <recommendedName>
        <fullName evidence="7">Ion transport domain-containing protein</fullName>
    </recommendedName>
</protein>
<dbReference type="OrthoDB" id="301415at2759"/>